<keyword evidence="2" id="KW-1185">Reference proteome</keyword>
<organism evidence="1 2">
    <name type="scientific">Paenibacillus melissococcoides</name>
    <dbReference type="NCBI Taxonomy" id="2912268"/>
    <lineage>
        <taxon>Bacteria</taxon>
        <taxon>Bacillati</taxon>
        <taxon>Bacillota</taxon>
        <taxon>Bacilli</taxon>
        <taxon>Bacillales</taxon>
        <taxon>Paenibacillaceae</taxon>
        <taxon>Paenibacillus</taxon>
    </lineage>
</organism>
<sequence>MASFHDTGSHTYVFQFNYPSLAPYLLGCHCIELPFVFGNFEKWDNAPMLENMSMEEARHLSDQIQGYFLGYIKNGIPEHEGSIDWPI</sequence>
<name>A0ABN8TZI1_9BACL</name>
<evidence type="ECO:0000313" key="1">
    <source>
        <dbReference type="EMBL" id="CAH8244217.1"/>
    </source>
</evidence>
<accession>A0ABN8TZI1</accession>
<dbReference type="Gene3D" id="3.40.50.1820">
    <property type="entry name" value="alpha/beta hydrolase"/>
    <property type="match status" value="1"/>
</dbReference>
<proteinExistence type="predicted"/>
<dbReference type="EMBL" id="CALYLO010000001">
    <property type="protein sequence ID" value="CAH8244217.1"/>
    <property type="molecule type" value="Genomic_DNA"/>
</dbReference>
<reference evidence="1" key="1">
    <citation type="submission" date="2022-06" db="EMBL/GenBank/DDBJ databases">
        <authorList>
            <person name="Dietemann V."/>
            <person name="Ory F."/>
            <person name="Dainat B."/>
            <person name="Oberhansli S."/>
        </authorList>
    </citation>
    <scope>NUCLEOTIDE SEQUENCE</scope>
    <source>
        <strain evidence="1">Ena-SAMPLE-TAB-26-04-2022-14:26:32:270-5432</strain>
    </source>
</reference>
<protein>
    <submittedName>
        <fullName evidence="1">Carboxylesterase family protein</fullName>
    </submittedName>
</protein>
<dbReference type="InterPro" id="IPR029058">
    <property type="entry name" value="AB_hydrolase_fold"/>
</dbReference>
<gene>
    <name evidence="1" type="ORF">WJ0W_001455</name>
</gene>
<dbReference type="SUPFAM" id="SSF53474">
    <property type="entry name" value="alpha/beta-Hydrolases"/>
    <property type="match status" value="1"/>
</dbReference>
<evidence type="ECO:0000313" key="2">
    <source>
        <dbReference type="Proteomes" id="UP001154322"/>
    </source>
</evidence>
<comment type="caution">
    <text evidence="1">The sequence shown here is derived from an EMBL/GenBank/DDBJ whole genome shotgun (WGS) entry which is preliminary data.</text>
</comment>
<dbReference type="Proteomes" id="UP001154322">
    <property type="component" value="Unassembled WGS sequence"/>
</dbReference>